<evidence type="ECO:0000313" key="3">
    <source>
        <dbReference type="EMBL" id="CAB3791555.1"/>
    </source>
</evidence>
<accession>A0A6S7B9E6</accession>
<keyword evidence="4" id="KW-1185">Reference proteome</keyword>
<dbReference type="RefSeq" id="WP_175105718.1">
    <property type="nucleotide sequence ID" value="NZ_CADIKM010000014.1"/>
</dbReference>
<feature type="domain" description="Amidase" evidence="2">
    <location>
        <begin position="83"/>
        <end position="518"/>
    </location>
</feature>
<evidence type="ECO:0000313" key="4">
    <source>
        <dbReference type="Proteomes" id="UP000494115"/>
    </source>
</evidence>
<evidence type="ECO:0000259" key="2">
    <source>
        <dbReference type="Pfam" id="PF01425"/>
    </source>
</evidence>
<dbReference type="NCBIfam" id="NF005688">
    <property type="entry name" value="PRK07488.1"/>
    <property type="match status" value="1"/>
</dbReference>
<name>A0A6S7B9E6_9BURK</name>
<dbReference type="PANTHER" id="PTHR11895">
    <property type="entry name" value="TRANSAMIDASE"/>
    <property type="match status" value="1"/>
</dbReference>
<reference evidence="3 4" key="1">
    <citation type="submission" date="2020-04" db="EMBL/GenBank/DDBJ databases">
        <authorList>
            <person name="De Canck E."/>
        </authorList>
    </citation>
    <scope>NUCLEOTIDE SEQUENCE [LARGE SCALE GENOMIC DNA]</scope>
    <source>
        <strain evidence="3 4">LMG 28138</strain>
    </source>
</reference>
<gene>
    <name evidence="3" type="primary">mdlY</name>
    <name evidence="3" type="ORF">LMG28138_03184</name>
</gene>
<evidence type="ECO:0000256" key="1">
    <source>
        <dbReference type="SAM" id="MobiDB-lite"/>
    </source>
</evidence>
<protein>
    <submittedName>
        <fullName evidence="3">Mandelamide hydrolase</fullName>
        <ecNumber evidence="3">3.5.1.86</ecNumber>
    </submittedName>
</protein>
<dbReference type="GO" id="GO:0050537">
    <property type="term" value="F:mandelamide amidase activity"/>
    <property type="evidence" value="ECO:0007669"/>
    <property type="project" value="UniProtKB-EC"/>
</dbReference>
<dbReference type="PROSITE" id="PS51318">
    <property type="entry name" value="TAT"/>
    <property type="match status" value="1"/>
</dbReference>
<feature type="region of interest" description="Disordered" evidence="1">
    <location>
        <begin position="40"/>
        <end position="63"/>
    </location>
</feature>
<dbReference type="AlphaFoldDB" id="A0A6S7B9E6"/>
<dbReference type="Pfam" id="PF01425">
    <property type="entry name" value="Amidase"/>
    <property type="match status" value="1"/>
</dbReference>
<dbReference type="InterPro" id="IPR000120">
    <property type="entry name" value="Amidase"/>
</dbReference>
<dbReference type="InterPro" id="IPR036928">
    <property type="entry name" value="AS_sf"/>
</dbReference>
<dbReference type="Gene3D" id="3.90.1300.10">
    <property type="entry name" value="Amidase signature (AS) domain"/>
    <property type="match status" value="1"/>
</dbReference>
<organism evidence="3 4">
    <name type="scientific">Pararobbsia alpina</name>
    <dbReference type="NCBI Taxonomy" id="621374"/>
    <lineage>
        <taxon>Bacteria</taxon>
        <taxon>Pseudomonadati</taxon>
        <taxon>Pseudomonadota</taxon>
        <taxon>Betaproteobacteria</taxon>
        <taxon>Burkholderiales</taxon>
        <taxon>Burkholderiaceae</taxon>
        <taxon>Pararobbsia</taxon>
    </lineage>
</organism>
<keyword evidence="3" id="KW-0378">Hydrolase</keyword>
<dbReference type="InterPro" id="IPR006311">
    <property type="entry name" value="TAT_signal"/>
</dbReference>
<dbReference type="Proteomes" id="UP000494115">
    <property type="component" value="Unassembled WGS sequence"/>
</dbReference>
<dbReference type="SUPFAM" id="SSF75304">
    <property type="entry name" value="Amidase signature (AS) enzymes"/>
    <property type="match status" value="1"/>
</dbReference>
<dbReference type="InterPro" id="IPR023631">
    <property type="entry name" value="Amidase_dom"/>
</dbReference>
<sequence>MKLKQPRGRREFIGAALKTTGALAVVSSTSTLLSGCVPPESATAPSVAGTTHRTARSGHQADLSASEALAQMQQGHLSTESYIAALLDRAQSQQSLNALITLNDTGALDLARRIDAARSANKPLGALAGLALIINDNINTAGVPTSSGTPGLRDFTPTVSAPVLQTLLAKGAILIGKANMHELGLGVTSNNAAFGAVQNPYALNRIPGGASGGTAAALAARMAPVGLGTDATGSLRVPAALCGVAGLRPSVGNGGKERRYSTVGVAPVSHTRDTVGTMARSVADIVLIDSALSGDETTVQGLPATQIRLGVPRDYFWSGVDHEVATLCQNALDKLKSRGVTLVEADLPDIGTLTRSTSTSLTMFELYMDFPGYLWETGAPHSFWDVLAQVKSPDVQALLKSGKNVTRDQYLKALTVGRPNLVRAYADYFSAQNVQAIVFPTVPVTAPLIDPSYSGALSIDGTPQPGGSQAALNALTRNVDPGSCAGLPGLSLPVALSAAGMPVGLSIDGPAGSDRTLLSLGLTIESILGSIAPPQLAA</sequence>
<dbReference type="EMBL" id="CADIKM010000014">
    <property type="protein sequence ID" value="CAB3791555.1"/>
    <property type="molecule type" value="Genomic_DNA"/>
</dbReference>
<dbReference type="PANTHER" id="PTHR11895:SF151">
    <property type="entry name" value="GLUTAMYL-TRNA(GLN) AMIDOTRANSFERASE SUBUNIT A"/>
    <property type="match status" value="1"/>
</dbReference>
<proteinExistence type="predicted"/>
<dbReference type="EC" id="3.5.1.86" evidence="3"/>